<keyword evidence="4" id="KW-1185">Reference proteome</keyword>
<dbReference type="Gene3D" id="3.40.50.300">
    <property type="entry name" value="P-loop containing nucleotide triphosphate hydrolases"/>
    <property type="match status" value="1"/>
</dbReference>
<accession>R7YIV9</accession>
<feature type="domain" description="NACHT" evidence="2">
    <location>
        <begin position="211"/>
        <end position="352"/>
    </location>
</feature>
<dbReference type="STRING" id="1168221.R7YIV9"/>
<organism evidence="3 4">
    <name type="scientific">Coniosporium apollinis (strain CBS 100218)</name>
    <name type="common">Rock-inhabiting black yeast</name>
    <dbReference type="NCBI Taxonomy" id="1168221"/>
    <lineage>
        <taxon>Eukaryota</taxon>
        <taxon>Fungi</taxon>
        <taxon>Dikarya</taxon>
        <taxon>Ascomycota</taxon>
        <taxon>Pezizomycotina</taxon>
        <taxon>Dothideomycetes</taxon>
        <taxon>Dothideomycetes incertae sedis</taxon>
        <taxon>Coniosporium</taxon>
    </lineage>
</organism>
<proteinExistence type="predicted"/>
<evidence type="ECO:0000313" key="4">
    <source>
        <dbReference type="Proteomes" id="UP000016924"/>
    </source>
</evidence>
<evidence type="ECO:0000313" key="3">
    <source>
        <dbReference type="EMBL" id="EON61845.1"/>
    </source>
</evidence>
<evidence type="ECO:0000259" key="2">
    <source>
        <dbReference type="PROSITE" id="PS50837"/>
    </source>
</evidence>
<dbReference type="OrthoDB" id="1577640at2759"/>
<dbReference type="EMBL" id="JH767557">
    <property type="protein sequence ID" value="EON61845.1"/>
    <property type="molecule type" value="Genomic_DNA"/>
</dbReference>
<dbReference type="SUPFAM" id="SSF52540">
    <property type="entry name" value="P-loop containing nucleoside triphosphate hydrolases"/>
    <property type="match status" value="1"/>
</dbReference>
<sequence>MEPVSATASVIAVIGLSEKIIAGCRTYVSALKDAPNDLCNILIEVGSVKCTLETLEMRQKLSPVLQRIDVANSPLEGCRRELEALAQLLPVDADPSRKRKRGKFIPSYAELAWPLKQGKARKILEDLGRHKATLVLILTTDAGQDIESIKDNVEKIMGTLTDQQRDLVLKWLVKTDPSSNHNRACQLHETHTGQWLVRSTEYDAWRGGTIRLLWLHGIPGSGKTILASFIVQNIKRFCKTPDLNDTGWAYYYCYFERNQDESHPFLRWIISQLWRQLKCIPGNLCSLYDLGTEPGYADLLEVFSTLVDKFRRVYIVVDALDESQDRRFLLDLLIKIASDDAFRKVSLLTTSRKELDIQRAFEGMCSSISLSNPLVDEDICVYVENQLKTDRKLSRWPESLRRDIRDALTGGAKGMFRWAACQLDILGRLNSKPAIQKALKELPETLEDTYERILVGIPESNRSTAHKALQLLAAANDMTIETIAEAVVVDVDQYSFTTDSRLFDPTDLLEICTCLMAVNDEDGRASFAHYTVQEYLTSERILDGPAAMFKVSIDEAMTLASTIRIVYLLNLPYNRLPTAEKFLRSNGQDALKSQMRGDYPLMEDALLCWNSDMAYGKIPANACLTELTLKLLDPRGACFRGFEEMGTIFDYLRGSKSFRIKFVPGAESSMTLAYICHFGLAEVAEALVRRNLNSSILRNRLEQCFDLLEYLDYPLDAEGPPLQVAAMMGAIFTTNSTMRSYAKNTEMLYGFYLEQEQIQILPESAKHRYNLQ</sequence>
<dbReference type="Proteomes" id="UP000016924">
    <property type="component" value="Unassembled WGS sequence"/>
</dbReference>
<keyword evidence="1" id="KW-0677">Repeat</keyword>
<dbReference type="InterPro" id="IPR027417">
    <property type="entry name" value="P-loop_NTPase"/>
</dbReference>
<dbReference type="InterPro" id="IPR056884">
    <property type="entry name" value="NPHP3-like_N"/>
</dbReference>
<evidence type="ECO:0000256" key="1">
    <source>
        <dbReference type="ARBA" id="ARBA00022737"/>
    </source>
</evidence>
<dbReference type="AlphaFoldDB" id="R7YIV9"/>
<name>R7YIV9_CONA1</name>
<dbReference type="HOGENOM" id="CLU_000288_34_23_1"/>
<dbReference type="PANTHER" id="PTHR10039">
    <property type="entry name" value="AMELOGENIN"/>
    <property type="match status" value="1"/>
</dbReference>
<dbReference type="PROSITE" id="PS50837">
    <property type="entry name" value="NACHT"/>
    <property type="match status" value="1"/>
</dbReference>
<dbReference type="eggNOG" id="KOG4177">
    <property type="taxonomic scope" value="Eukaryota"/>
</dbReference>
<protein>
    <recommendedName>
        <fullName evidence="2">NACHT domain-containing protein</fullName>
    </recommendedName>
</protein>
<dbReference type="RefSeq" id="XP_007777162.1">
    <property type="nucleotide sequence ID" value="XM_007778972.1"/>
</dbReference>
<dbReference type="GeneID" id="19898374"/>
<dbReference type="OMA" id="RWAECQI"/>
<dbReference type="InterPro" id="IPR007111">
    <property type="entry name" value="NACHT_NTPase"/>
</dbReference>
<reference evidence="4" key="1">
    <citation type="submission" date="2012-06" db="EMBL/GenBank/DDBJ databases">
        <title>The genome sequence of Coniosporium apollinis CBS 100218.</title>
        <authorList>
            <consortium name="The Broad Institute Genome Sequencing Platform"/>
            <person name="Cuomo C."/>
            <person name="Gorbushina A."/>
            <person name="Noack S."/>
            <person name="Walker B."/>
            <person name="Young S.K."/>
            <person name="Zeng Q."/>
            <person name="Gargeya S."/>
            <person name="Fitzgerald M."/>
            <person name="Haas B."/>
            <person name="Abouelleil A."/>
            <person name="Alvarado L."/>
            <person name="Arachchi H.M."/>
            <person name="Berlin A.M."/>
            <person name="Chapman S.B."/>
            <person name="Goldberg J."/>
            <person name="Griggs A."/>
            <person name="Gujja S."/>
            <person name="Hansen M."/>
            <person name="Howarth C."/>
            <person name="Imamovic A."/>
            <person name="Larimer J."/>
            <person name="McCowan C."/>
            <person name="Montmayeur A."/>
            <person name="Murphy C."/>
            <person name="Neiman D."/>
            <person name="Pearson M."/>
            <person name="Priest M."/>
            <person name="Roberts A."/>
            <person name="Saif S."/>
            <person name="Shea T."/>
            <person name="Sisk P."/>
            <person name="Sykes S."/>
            <person name="Wortman J."/>
            <person name="Nusbaum C."/>
            <person name="Birren B."/>
        </authorList>
    </citation>
    <scope>NUCLEOTIDE SEQUENCE [LARGE SCALE GENOMIC DNA]</scope>
    <source>
        <strain evidence="4">CBS 100218</strain>
    </source>
</reference>
<dbReference type="Pfam" id="PF24883">
    <property type="entry name" value="NPHP3_N"/>
    <property type="match status" value="1"/>
</dbReference>
<dbReference type="PANTHER" id="PTHR10039:SF16">
    <property type="entry name" value="GPI INOSITOL-DEACYLASE"/>
    <property type="match status" value="1"/>
</dbReference>
<gene>
    <name evidence="3" type="ORF">W97_01063</name>
</gene>